<dbReference type="EMBL" id="CAJOBH010114524">
    <property type="protein sequence ID" value="CAF4678855.1"/>
    <property type="molecule type" value="Genomic_DNA"/>
</dbReference>
<evidence type="ECO:0000313" key="1">
    <source>
        <dbReference type="EMBL" id="CAF4464332.1"/>
    </source>
</evidence>
<dbReference type="Proteomes" id="UP000681720">
    <property type="component" value="Unassembled WGS sequence"/>
</dbReference>
<sequence length="58" mass="6879">SRRIETLEFELVSIQTIYKRIQGDYEEARLHLESEMATNRTLQSTVKTFQMDLESTKL</sequence>
<protein>
    <submittedName>
        <fullName evidence="4">Uncharacterized protein</fullName>
    </submittedName>
</protein>
<evidence type="ECO:0000313" key="2">
    <source>
        <dbReference type="EMBL" id="CAF4657130.1"/>
    </source>
</evidence>
<gene>
    <name evidence="1" type="ORF">BYL167_LOCUS34357</name>
    <name evidence="3" type="ORF">BYL167_LOCUS43264</name>
    <name evidence="4" type="ORF">GIL414_LOCUS54562</name>
    <name evidence="2" type="ORF">SMN809_LOCUS41350</name>
</gene>
<dbReference type="AlphaFoldDB" id="A0A8S3D0R5"/>
<name>A0A8S3D0R5_9BILA</name>
<reference evidence="4" key="1">
    <citation type="submission" date="2021-02" db="EMBL/GenBank/DDBJ databases">
        <authorList>
            <person name="Nowell W R."/>
        </authorList>
    </citation>
    <scope>NUCLEOTIDE SEQUENCE</scope>
</reference>
<evidence type="ECO:0000313" key="4">
    <source>
        <dbReference type="EMBL" id="CAF4955568.1"/>
    </source>
</evidence>
<comment type="caution">
    <text evidence="4">The sequence shown here is derived from an EMBL/GenBank/DDBJ whole genome shotgun (WGS) entry which is preliminary data.</text>
</comment>
<proteinExistence type="predicted"/>
<organism evidence="4 5">
    <name type="scientific">Rotaria magnacalcarata</name>
    <dbReference type="NCBI Taxonomy" id="392030"/>
    <lineage>
        <taxon>Eukaryota</taxon>
        <taxon>Metazoa</taxon>
        <taxon>Spiralia</taxon>
        <taxon>Gnathifera</taxon>
        <taxon>Rotifera</taxon>
        <taxon>Eurotatoria</taxon>
        <taxon>Bdelloidea</taxon>
        <taxon>Philodinida</taxon>
        <taxon>Philodinidae</taxon>
        <taxon>Rotaria</taxon>
    </lineage>
</organism>
<feature type="non-terminal residue" evidence="4">
    <location>
        <position position="58"/>
    </location>
</feature>
<accession>A0A8S3D0R5</accession>
<dbReference type="EMBL" id="CAJOBI010116474">
    <property type="protein sequence ID" value="CAF4657130.1"/>
    <property type="molecule type" value="Genomic_DNA"/>
</dbReference>
<dbReference type="Proteomes" id="UP000676336">
    <property type="component" value="Unassembled WGS sequence"/>
</dbReference>
<evidence type="ECO:0000313" key="5">
    <source>
        <dbReference type="Proteomes" id="UP000681720"/>
    </source>
</evidence>
<evidence type="ECO:0000313" key="3">
    <source>
        <dbReference type="EMBL" id="CAF4678855.1"/>
    </source>
</evidence>
<dbReference type="EMBL" id="CAJOBJ010191613">
    <property type="protein sequence ID" value="CAF4955568.1"/>
    <property type="molecule type" value="Genomic_DNA"/>
</dbReference>
<dbReference type="Proteomes" id="UP000681967">
    <property type="component" value="Unassembled WGS sequence"/>
</dbReference>
<feature type="non-terminal residue" evidence="4">
    <location>
        <position position="1"/>
    </location>
</feature>
<dbReference type="EMBL" id="CAJOBH010069339">
    <property type="protein sequence ID" value="CAF4464332.1"/>
    <property type="molecule type" value="Genomic_DNA"/>
</dbReference>